<dbReference type="CDD" id="cd08956">
    <property type="entry name" value="KR_3_FAS_SDR_x"/>
    <property type="match status" value="2"/>
</dbReference>
<gene>
    <name evidence="14" type="ORF">O1G21_32020</name>
</gene>
<feature type="domain" description="PKS/mFAS DH" evidence="13">
    <location>
        <begin position="926"/>
        <end position="1205"/>
    </location>
</feature>
<feature type="region of interest" description="Disordered" evidence="10">
    <location>
        <begin position="2764"/>
        <end position="2785"/>
    </location>
</feature>
<feature type="compositionally biased region" description="Basic and acidic residues" evidence="10">
    <location>
        <begin position="2730"/>
        <end position="2744"/>
    </location>
</feature>
<evidence type="ECO:0000259" key="13">
    <source>
        <dbReference type="PROSITE" id="PS52019"/>
    </source>
</evidence>
<feature type="active site" description="Proton acceptor; for dehydratase activity" evidence="9">
    <location>
        <position position="2673"/>
    </location>
</feature>
<reference evidence="15" key="1">
    <citation type="submission" date="2022-12" db="EMBL/GenBank/DDBJ databases">
        <authorList>
            <person name="Mo P."/>
        </authorList>
    </citation>
    <scope>NUCLEOTIDE SEQUENCE [LARGE SCALE GENOMIC DNA]</scope>
    <source>
        <strain evidence="15">HUAS 3-15</strain>
    </source>
</reference>
<feature type="region of interest" description="N-terminal hotdog fold" evidence="9">
    <location>
        <begin position="926"/>
        <end position="1051"/>
    </location>
</feature>
<dbReference type="RefSeq" id="WP_270148559.1">
    <property type="nucleotide sequence ID" value="NZ_CP115450.1"/>
</dbReference>
<evidence type="ECO:0000256" key="8">
    <source>
        <dbReference type="ARBA" id="ARBA00023315"/>
    </source>
</evidence>
<dbReference type="SUPFAM" id="SSF55048">
    <property type="entry name" value="Probable ACP-binding domain of malonyl-CoA ACP transacylase"/>
    <property type="match status" value="2"/>
</dbReference>
<dbReference type="Pfam" id="PF02801">
    <property type="entry name" value="Ketoacyl-synt_C"/>
    <property type="match status" value="2"/>
</dbReference>
<dbReference type="InterPro" id="IPR055123">
    <property type="entry name" value="SpnB-like_Rossmann"/>
</dbReference>
<dbReference type="Pfam" id="PF08990">
    <property type="entry name" value="Docking"/>
    <property type="match status" value="1"/>
</dbReference>
<feature type="region of interest" description="C-terminal hotdog fold" evidence="9">
    <location>
        <begin position="1067"/>
        <end position="1205"/>
    </location>
</feature>
<evidence type="ECO:0000256" key="10">
    <source>
        <dbReference type="SAM" id="MobiDB-lite"/>
    </source>
</evidence>
<dbReference type="InterPro" id="IPR018201">
    <property type="entry name" value="Ketoacyl_synth_AS"/>
</dbReference>
<evidence type="ECO:0000256" key="3">
    <source>
        <dbReference type="ARBA" id="ARBA00022450"/>
    </source>
</evidence>
<dbReference type="Pfam" id="PF14765">
    <property type="entry name" value="PS-DH"/>
    <property type="match status" value="2"/>
</dbReference>
<dbReference type="Pfam" id="PF08659">
    <property type="entry name" value="KR"/>
    <property type="match status" value="2"/>
</dbReference>
<feature type="active site" description="Proton donor; for dehydratase activity" evidence="9">
    <location>
        <position position="2838"/>
    </location>
</feature>
<dbReference type="InterPro" id="IPR049900">
    <property type="entry name" value="PKS_mFAS_DH"/>
</dbReference>
<dbReference type="Gene3D" id="3.30.70.3290">
    <property type="match status" value="2"/>
</dbReference>
<accession>A0ABY7QBF8</accession>
<feature type="region of interest" description="N-terminal hotdog fold" evidence="9">
    <location>
        <begin position="2642"/>
        <end position="2769"/>
    </location>
</feature>
<evidence type="ECO:0000259" key="11">
    <source>
        <dbReference type="PROSITE" id="PS50075"/>
    </source>
</evidence>
<evidence type="ECO:0000256" key="1">
    <source>
        <dbReference type="ARBA" id="ARBA00001957"/>
    </source>
</evidence>
<evidence type="ECO:0000256" key="9">
    <source>
        <dbReference type="PROSITE-ProRule" id="PRU01363"/>
    </source>
</evidence>
<dbReference type="SUPFAM" id="SSF53901">
    <property type="entry name" value="Thiolase-like"/>
    <property type="match status" value="2"/>
</dbReference>
<dbReference type="Gene3D" id="3.10.129.110">
    <property type="entry name" value="Polyketide synthase dehydratase"/>
    <property type="match status" value="2"/>
</dbReference>
<dbReference type="Gene3D" id="3.40.50.720">
    <property type="entry name" value="NAD(P)-binding Rossmann-like Domain"/>
    <property type="match status" value="2"/>
</dbReference>
<evidence type="ECO:0000259" key="12">
    <source>
        <dbReference type="PROSITE" id="PS52004"/>
    </source>
</evidence>
<dbReference type="Pfam" id="PF16197">
    <property type="entry name" value="KAsynt_C_assoc"/>
    <property type="match status" value="2"/>
</dbReference>
<evidence type="ECO:0000313" key="15">
    <source>
        <dbReference type="Proteomes" id="UP001212821"/>
    </source>
</evidence>
<dbReference type="InterPro" id="IPR050091">
    <property type="entry name" value="PKS_NRPS_Biosynth_Enz"/>
</dbReference>
<comment type="cofactor">
    <cofactor evidence="1">
        <name>pantetheine 4'-phosphate</name>
        <dbReference type="ChEBI" id="CHEBI:47942"/>
    </cofactor>
</comment>
<dbReference type="InterPro" id="IPR014043">
    <property type="entry name" value="Acyl_transferase_dom"/>
</dbReference>
<dbReference type="InterPro" id="IPR036291">
    <property type="entry name" value="NAD(P)-bd_dom_sf"/>
</dbReference>
<keyword evidence="5" id="KW-0808">Transferase</keyword>
<dbReference type="InterPro" id="IPR049551">
    <property type="entry name" value="PKS_DH_C"/>
</dbReference>
<dbReference type="InterPro" id="IPR001227">
    <property type="entry name" value="Ac_transferase_dom_sf"/>
</dbReference>
<dbReference type="SUPFAM" id="SSF52151">
    <property type="entry name" value="FabD/lysophospholipase-like"/>
    <property type="match status" value="2"/>
</dbReference>
<organism evidence="14 15">
    <name type="scientific">Kitasatospora cathayae</name>
    <dbReference type="NCBI Taxonomy" id="3004092"/>
    <lineage>
        <taxon>Bacteria</taxon>
        <taxon>Bacillati</taxon>
        <taxon>Actinomycetota</taxon>
        <taxon>Actinomycetes</taxon>
        <taxon>Kitasatosporales</taxon>
        <taxon>Streptomycetaceae</taxon>
        <taxon>Kitasatospora</taxon>
    </lineage>
</organism>
<dbReference type="Pfam" id="PF00550">
    <property type="entry name" value="PP-binding"/>
    <property type="match status" value="2"/>
</dbReference>
<dbReference type="InterPro" id="IPR049552">
    <property type="entry name" value="PKS_DH_N"/>
</dbReference>
<dbReference type="CDD" id="cd00833">
    <property type="entry name" value="PKS"/>
    <property type="match status" value="2"/>
</dbReference>
<comment type="pathway">
    <text evidence="2">Antibiotic biosynthesis.</text>
</comment>
<dbReference type="PROSITE" id="PS50075">
    <property type="entry name" value="CARRIER"/>
    <property type="match status" value="2"/>
</dbReference>
<dbReference type="SMART" id="SM00827">
    <property type="entry name" value="PKS_AT"/>
    <property type="match status" value="2"/>
</dbReference>
<dbReference type="InterPro" id="IPR016035">
    <property type="entry name" value="Acyl_Trfase/lysoPLipase"/>
</dbReference>
<proteinExistence type="predicted"/>
<dbReference type="InterPro" id="IPR013968">
    <property type="entry name" value="PKS_KR"/>
</dbReference>
<dbReference type="Gene3D" id="1.10.1200.10">
    <property type="entry name" value="ACP-like"/>
    <property type="match status" value="2"/>
</dbReference>
<evidence type="ECO:0000256" key="2">
    <source>
        <dbReference type="ARBA" id="ARBA00004792"/>
    </source>
</evidence>
<feature type="domain" description="Carrier" evidence="11">
    <location>
        <begin position="1690"/>
        <end position="1765"/>
    </location>
</feature>
<dbReference type="EMBL" id="CP115450">
    <property type="protein sequence ID" value="WBP90020.1"/>
    <property type="molecule type" value="Genomic_DNA"/>
</dbReference>
<feature type="region of interest" description="Disordered" evidence="10">
    <location>
        <begin position="2730"/>
        <end position="2752"/>
    </location>
</feature>
<feature type="domain" description="Ketosynthase family 3 (KS3)" evidence="12">
    <location>
        <begin position="1787"/>
        <end position="2212"/>
    </location>
</feature>
<evidence type="ECO:0000256" key="7">
    <source>
        <dbReference type="ARBA" id="ARBA00023268"/>
    </source>
</evidence>
<keyword evidence="15" id="KW-1185">Reference proteome</keyword>
<dbReference type="InterPro" id="IPR006162">
    <property type="entry name" value="Ppantetheine_attach_site"/>
</dbReference>
<dbReference type="Gene3D" id="3.40.47.10">
    <property type="match status" value="2"/>
</dbReference>
<dbReference type="InterPro" id="IPR020841">
    <property type="entry name" value="PKS_Beta-ketoAc_synthase_dom"/>
</dbReference>
<dbReference type="InterPro" id="IPR016036">
    <property type="entry name" value="Malonyl_transacylase_ACP-bd"/>
</dbReference>
<dbReference type="InterPro" id="IPR032821">
    <property type="entry name" value="PKS_assoc"/>
</dbReference>
<dbReference type="PROSITE" id="PS52004">
    <property type="entry name" value="KS3_2"/>
    <property type="match status" value="2"/>
</dbReference>
<keyword evidence="6" id="KW-0045">Antibiotic biosynthesis</keyword>
<evidence type="ECO:0000313" key="14">
    <source>
        <dbReference type="EMBL" id="WBP90020.1"/>
    </source>
</evidence>
<dbReference type="InterPro" id="IPR057326">
    <property type="entry name" value="KR_dom"/>
</dbReference>
<evidence type="ECO:0000256" key="6">
    <source>
        <dbReference type="ARBA" id="ARBA00023194"/>
    </source>
</evidence>
<dbReference type="SMART" id="SM00822">
    <property type="entry name" value="PKS_KR"/>
    <property type="match status" value="2"/>
</dbReference>
<dbReference type="SMART" id="SM01294">
    <property type="entry name" value="PKS_PP_betabranch"/>
    <property type="match status" value="1"/>
</dbReference>
<evidence type="ECO:0000256" key="5">
    <source>
        <dbReference type="ARBA" id="ARBA00022679"/>
    </source>
</evidence>
<sequence>MANDEKLLNYLKQVSADLYQAQHRIREFEERDQEPIAIVGMACRYPGGVRSPEDLWQLVAAGGDAITPFPVNRGWPSDLYDPDPDRAGKTYSTDGGFLHDAGEFDAEFFGMSPREATGVDAQQRLLLETAWETLEHAGIDPLSVREQPLGVFTGVMYADYGSRFPTAPEGFEGYLGHGSAASIASGRIAYNLGTTGPAVTVDTACSSSLVALHLAIRALRAGECSMALAGGVTVMSSPAVFVEFSRQRGLSSDGRCKSFSASADGVGWSEGAGLLLVERLSDARRNGHRVLAVVRGSAVNQDGASNGLTAPNGPAQQRVIRQALANAGLTTRDVDVVEAHGTGTRLGDPIEAEALLATYGREREADRPLWLGSVKSNLGHTQAAAGVAGIIKMVMALRNGVLPRTLHADEPSPHVDWAGGTVRLLDREQDWTQGERPRRAAVSSFGISGTNAHVIIEQAPVEEPAEAAEAADRTPPAVVPWVLSARSAAALREQAARLAEFPVRDVADAGWALLSARAAFEHRAVVLGTDRAELVAGAREVSEGSAGAVVGAGPAPGRTVFVFPGQGSQWVGMAGELLATSAAFAASMAECDRVLGELTGWSVLGLLAGAEDAPALEGDDVVQPALFAVMVSLAAAWRAIGVTPDAVIGHSQGELAAACAVGALSLEEAARVVVLRSRLLTELAGLGGLVSVPLPLAEVEQRIARHGEELSVAAVNGPRAVVVAGPAAALERLLADLAADGLSARRVPIDYASHSAQVETLRDRLLAELDDLAPRSADTPLWSTVTGDWIDTARMDAEYWYRNLRGTVRFAEGTAALLESGHGVFVEVSPHPVLTMAIGETAEAQGAEHAVVVGTLRRGHGGLRRLLDNAAALHVRGVPVDWRALFDGPRPPAELPTYAFQHTDYWLRSDAAVGDVTAAGLGVAGHPLLGAAVELAGGGVLLTGRLALGSHPWLADHAVMDTVLLPGTGLVELVTAAGDRVGCGRVEELTLTTPLLLPAQGAVQLQVVIGPADEDGRREAAVHSRPEPAEGLDPEWVGHATGAVGPGGTASGAAAPARLGEWPPAGATEVDLDGVYARLAALGHGYGPQFQGLRAVWRRADEIFAEIALAPEQAAEASRFVLHPALFDAALHPLLRGVVDDGRHGGLPFSWNGVEVHASGATRLRVRLTPTGPDSVALALADTDGSPVATVESLTWREVSPEALRGAGRVHEDLFRIDWREAPATGPTGPSPERPLLLAAASLAPAFPGSPVHPDPQALRQALDGGAQVPELVLTSLADLAGPARPNGSAGGGRGDRLGDTHLAVTRAAALLSAWLADERLSGARLAVVTDGAVDGTDLAAASVWGLVRAARTEHPDRFRLIDTDDVAAVPAALAVDEPEVLVRAGAVLVPRLARAAAAEAGPGPFDPAGTVLVTGATGALGTLLARHLVREHGVRHLLLVSRSGPKAAGAEELRAELAELGAEATLAACDVGDRSELAALLAAVPADRPLRAVVHTAGILDDGLVTALTPERYRAVLRPKADAAWHLHELTRDLDLTAFVLYSSAAATFGGAGQANYAAANAFLDALAAHRAGLGLPVTTIAWGLWESAGKLTGALTDTDRSRIARAGMRPLTDAEGLALFDTVLRENHTWALPTRLDQAALRGLGTGLPALLRGLVRTVARRGTAGSGESASSLAGRLAGLSPVDRTRALVELVRAQVAEVLGHPDTAAIEPDRAFTELGFDSLTAVELRNRLKTATGLRPSATLVFDYPSVAELAAHLDSELGGAAATAPTAVPSTPRAAATDDDPVVIVGMACRFPGGVTSPDDLWRLVSDGVDAIGPFPADRGWNAEELYDADPDSPGKTYTVEGGFLDGVDRFDAGFFGISPREALSMDPQQRLLLETTWEAFEHAGIDPQSLRGSETGVFAGISGQDHGTLLARAPEFEGYLLTGSAGAIASGRIAYTFGFTGPTLTLDTACSSSLVALHLAAQALRNGECSLALASGVIVMSTPTLFVEFSRQRVGSPDGRCKSFSAAADGAGWSEGAGVLVLERLSDARRNGHQVLAVVRGSAVNQDGASNGLTAPNGPSQERVIRAALASAGLAASEVDAVEAHGTGTRLGDPIEAEALLATYGGDRSAGQPLYLGSVKSNIGHTQAAAGVAGVIKMVMAMRHGVLPRSLHLDEPTSHVDWDAGAVELLSEAREWSAGERPRRAGVSSFGISGTNAHVIVEEGDPAPVTEPGGQRVGMPVVPWVVSARSPEALRARLEQAVSFAGDPVDAGWSLVTSRSVFAHRAVLLGADREELLSAEPVLADAAATAGVGFLFAGQGGQRVGMGRELYEAFPVFRVAFDEVCAQLGLPVAEAVVSGEGLGRTGMAQPALFALQVAQFRLLSSWGVTPTVLVGHSVGEIAAAHVAGVLDLVDACRLVRARAGLMDALPEGGVMVAVEAAEDEVTPLLTGGAGIAAVNSATSVVVSGVEAEVLKVIEGLAGRRTKRLDVSHAFHSPLMGPMLEDFRTVVEGLTFHEPRIAAVSSVTGRPVEGEWSQPQYWVEHVSRTVRFADALEVANTGAWVELGPDGVLSALADNAVPVLRKDRSEYRQAVTALAHAFVHGADVDWPALFAPHDPQRVALPTYPFQRERYWLEPVSAGDVSSAGLSEAGHPLLAAAVELPDGGLVLTGRISLSSHPWLTDHTIAGTAVLPGALLLDLVIAAGDQAGVARVEAAVEAVPLVVPEHGALRVQVAMGAAADDGRRPVTVRSRPDQGETDAEAEEWTTHLTATVGAEQQSAEQRTAEPAPGSPGAELAEETVAERIAEQGVEYGPAFPGPRRVWREEDRVRAEAEVAEAGGFVLHPALLDAALRSWAVAQGAAEPLVPVAWSGVQVYAGAATAVRAVIDRAEAADTVSVVLTDPDGAVVATADAVRLAPSSAPSLSSAPSRAGRRGPDSLFLLDWQPVAVPAAPADPVDWAVLGEALPWRRQPSPARVFTDLGALSSAVDGGAAVPSVVLARVVPPAGDPVDSAHALARDTLDLVQRWLADERFADSRLVLVCAGAVDGGDPVAAAAWGLVRSARSEHPGRFALVDLERGEDAALLTAVPFGEESEAVVRDGAVLVPRLVRAAAAEAAPGPFDPEGTVLVTGATGVLGSLLARHLVRVHGVRHLLLVSRSGPRAAGAEELRAELTGLGAEVTVAACDAADRSALAALLAAVPAEHPLTAVVHTAGVLDDSLITSMTAGQLAGVLRPKVDAAWHLHELTRDLGLSAFVLYSSASGVLGGVGQANYAAANAFLDALAARRAAEGLPATSLAWGLWADASSMTGHLSESDLRRLARGGLVPLTAQDGMELFDRALAVDEPLLAAVRWDLGALRSQGAALPSVLRGLVRVPVGRRAAAGSRADSLPERLARVGGDERERLLLDAVRETIAAVLGHDGIQRIQPDRALSDLGFDSLAAVELRNRLALLSGVRLSPGLVFDHPTAAAIATHLAERLVLPDAERQPVGSVAAELDRLEAALAAAPEAEVDGRLVEARLEALLARWREAAAGPERAGERERIASVSVDELFDIIDAELDTP</sequence>
<feature type="region of interest" description="C-terminal hotdog fold" evidence="9">
    <location>
        <begin position="2782"/>
        <end position="2914"/>
    </location>
</feature>
<dbReference type="InterPro" id="IPR020806">
    <property type="entry name" value="PKS_PP-bd"/>
</dbReference>
<dbReference type="InterPro" id="IPR016039">
    <property type="entry name" value="Thiolase-like"/>
</dbReference>
<name>A0ABY7QBF8_9ACTN</name>
<dbReference type="SUPFAM" id="SSF51735">
    <property type="entry name" value="NAD(P)-binding Rossmann-fold domains"/>
    <property type="match status" value="4"/>
</dbReference>
<feature type="active site" description="Proton acceptor; for dehydratase activity" evidence="9">
    <location>
        <position position="957"/>
    </location>
</feature>
<evidence type="ECO:0000256" key="4">
    <source>
        <dbReference type="ARBA" id="ARBA00022553"/>
    </source>
</evidence>
<feature type="active site" description="Proton donor; for dehydratase activity" evidence="9">
    <location>
        <position position="1128"/>
    </location>
</feature>
<dbReference type="PROSITE" id="PS52019">
    <property type="entry name" value="PKS_MFAS_DH"/>
    <property type="match status" value="2"/>
</dbReference>
<dbReference type="InterPro" id="IPR015083">
    <property type="entry name" value="NorB/c/GfsB-D-like_docking"/>
</dbReference>
<keyword evidence="3" id="KW-0596">Phosphopantetheine</keyword>
<dbReference type="Pfam" id="PF21089">
    <property type="entry name" value="PKS_DH_N"/>
    <property type="match status" value="2"/>
</dbReference>
<dbReference type="Gene3D" id="3.40.366.10">
    <property type="entry name" value="Malonyl-Coenzyme A Acyl Carrier Protein, domain 2"/>
    <property type="match status" value="2"/>
</dbReference>
<dbReference type="InterPro" id="IPR042104">
    <property type="entry name" value="PKS_dehydratase_sf"/>
</dbReference>
<keyword evidence="7" id="KW-0511">Multifunctional enzyme</keyword>
<feature type="domain" description="PKS/mFAS DH" evidence="13">
    <location>
        <begin position="2642"/>
        <end position="2914"/>
    </location>
</feature>
<dbReference type="InterPro" id="IPR009081">
    <property type="entry name" value="PP-bd_ACP"/>
</dbReference>
<dbReference type="SMART" id="SM00826">
    <property type="entry name" value="PKS_DH"/>
    <property type="match status" value="2"/>
</dbReference>
<dbReference type="SUPFAM" id="SSF47336">
    <property type="entry name" value="ACP-like"/>
    <property type="match status" value="2"/>
</dbReference>
<dbReference type="SMART" id="SM00825">
    <property type="entry name" value="PKS_KS"/>
    <property type="match status" value="2"/>
</dbReference>
<dbReference type="SMART" id="SM00823">
    <property type="entry name" value="PKS_PP"/>
    <property type="match status" value="2"/>
</dbReference>
<dbReference type="PANTHER" id="PTHR43775">
    <property type="entry name" value="FATTY ACID SYNTHASE"/>
    <property type="match status" value="1"/>
</dbReference>
<dbReference type="InterPro" id="IPR036736">
    <property type="entry name" value="ACP-like_sf"/>
</dbReference>
<dbReference type="Pfam" id="PF22953">
    <property type="entry name" value="SpnB_Rossmann"/>
    <property type="match status" value="2"/>
</dbReference>
<protein>
    <submittedName>
        <fullName evidence="14">Type I polyketide synthase</fullName>
    </submittedName>
</protein>
<keyword evidence="4" id="KW-0597">Phosphoprotein</keyword>
<dbReference type="PROSITE" id="PS00012">
    <property type="entry name" value="PHOSPHOPANTETHEINE"/>
    <property type="match status" value="2"/>
</dbReference>
<dbReference type="PANTHER" id="PTHR43775:SF51">
    <property type="entry name" value="INACTIVE PHENOLPHTHIOCEROL SYNTHESIS POLYKETIDE SYNTHASE TYPE I PKS1-RELATED"/>
    <property type="match status" value="1"/>
</dbReference>
<dbReference type="InterPro" id="IPR020807">
    <property type="entry name" value="PKS_DH"/>
</dbReference>
<feature type="domain" description="Carrier" evidence="11">
    <location>
        <begin position="3393"/>
        <end position="3468"/>
    </location>
</feature>
<keyword evidence="8" id="KW-0012">Acyltransferase</keyword>
<dbReference type="Proteomes" id="UP001212821">
    <property type="component" value="Chromosome"/>
</dbReference>
<feature type="domain" description="Ketosynthase family 3 (KS3)" evidence="12">
    <location>
        <begin position="33"/>
        <end position="458"/>
    </location>
</feature>
<dbReference type="Pfam" id="PF00109">
    <property type="entry name" value="ketoacyl-synt"/>
    <property type="match status" value="2"/>
</dbReference>
<dbReference type="Pfam" id="PF00698">
    <property type="entry name" value="Acyl_transf_1"/>
    <property type="match status" value="2"/>
</dbReference>
<dbReference type="PROSITE" id="PS00606">
    <property type="entry name" value="KS3_1"/>
    <property type="match status" value="2"/>
</dbReference>
<dbReference type="InterPro" id="IPR014030">
    <property type="entry name" value="Ketoacyl_synth_N"/>
</dbReference>
<dbReference type="InterPro" id="IPR014031">
    <property type="entry name" value="Ketoacyl_synth_C"/>
</dbReference>